<dbReference type="RefSeq" id="XP_060333858.1">
    <property type="nucleotide sequence ID" value="XM_060466219.1"/>
</dbReference>
<gene>
    <name evidence="2" type="ORF">EV420DRAFT_1179767</name>
</gene>
<accession>A0AA39NAW5</accession>
<evidence type="ECO:0000313" key="3">
    <source>
        <dbReference type="Proteomes" id="UP001175211"/>
    </source>
</evidence>
<name>A0AA39NAW5_ARMTA</name>
<sequence length="97" mass="11501">MRFVVRIIIFIPLSSSLWPEFSSRSLRFPHNHRSERSHESSSQNFSIRLSWWNAVLLRKGSESERSRGHHASRSHRIIEAITPLEWETFRPNSYSPL</sequence>
<dbReference type="GeneID" id="85349767"/>
<proteinExistence type="predicted"/>
<feature type="chain" id="PRO_5041238278" description="Secreted protein" evidence="1">
    <location>
        <begin position="17"/>
        <end position="97"/>
    </location>
</feature>
<feature type="signal peptide" evidence="1">
    <location>
        <begin position="1"/>
        <end position="16"/>
    </location>
</feature>
<protein>
    <recommendedName>
        <fullName evidence="4">Secreted protein</fullName>
    </recommendedName>
</protein>
<organism evidence="2 3">
    <name type="scientific">Armillaria tabescens</name>
    <name type="common">Ringless honey mushroom</name>
    <name type="synonym">Agaricus tabescens</name>
    <dbReference type="NCBI Taxonomy" id="1929756"/>
    <lineage>
        <taxon>Eukaryota</taxon>
        <taxon>Fungi</taxon>
        <taxon>Dikarya</taxon>
        <taxon>Basidiomycota</taxon>
        <taxon>Agaricomycotina</taxon>
        <taxon>Agaricomycetes</taxon>
        <taxon>Agaricomycetidae</taxon>
        <taxon>Agaricales</taxon>
        <taxon>Marasmiineae</taxon>
        <taxon>Physalacriaceae</taxon>
        <taxon>Desarmillaria</taxon>
    </lineage>
</organism>
<evidence type="ECO:0000256" key="1">
    <source>
        <dbReference type="SAM" id="SignalP"/>
    </source>
</evidence>
<reference evidence="2" key="1">
    <citation type="submission" date="2023-06" db="EMBL/GenBank/DDBJ databases">
        <authorList>
            <consortium name="Lawrence Berkeley National Laboratory"/>
            <person name="Ahrendt S."/>
            <person name="Sahu N."/>
            <person name="Indic B."/>
            <person name="Wong-Bajracharya J."/>
            <person name="Merenyi Z."/>
            <person name="Ke H.-M."/>
            <person name="Monk M."/>
            <person name="Kocsube S."/>
            <person name="Drula E."/>
            <person name="Lipzen A."/>
            <person name="Balint B."/>
            <person name="Henrissat B."/>
            <person name="Andreopoulos B."/>
            <person name="Martin F.M."/>
            <person name="Harder C.B."/>
            <person name="Rigling D."/>
            <person name="Ford K.L."/>
            <person name="Foster G.D."/>
            <person name="Pangilinan J."/>
            <person name="Papanicolaou A."/>
            <person name="Barry K."/>
            <person name="LaButti K."/>
            <person name="Viragh M."/>
            <person name="Koriabine M."/>
            <person name="Yan M."/>
            <person name="Riley R."/>
            <person name="Champramary S."/>
            <person name="Plett K.L."/>
            <person name="Tsai I.J."/>
            <person name="Slot J."/>
            <person name="Sipos G."/>
            <person name="Plett J."/>
            <person name="Nagy L.G."/>
            <person name="Grigoriev I.V."/>
        </authorList>
    </citation>
    <scope>NUCLEOTIDE SEQUENCE</scope>
    <source>
        <strain evidence="2">CCBAS 213</strain>
    </source>
</reference>
<dbReference type="EMBL" id="JAUEPS010000009">
    <property type="protein sequence ID" value="KAK0462246.1"/>
    <property type="molecule type" value="Genomic_DNA"/>
</dbReference>
<evidence type="ECO:0008006" key="4">
    <source>
        <dbReference type="Google" id="ProtNLM"/>
    </source>
</evidence>
<keyword evidence="1" id="KW-0732">Signal</keyword>
<keyword evidence="3" id="KW-1185">Reference proteome</keyword>
<dbReference type="AlphaFoldDB" id="A0AA39NAW5"/>
<dbReference type="Proteomes" id="UP001175211">
    <property type="component" value="Unassembled WGS sequence"/>
</dbReference>
<comment type="caution">
    <text evidence="2">The sequence shown here is derived from an EMBL/GenBank/DDBJ whole genome shotgun (WGS) entry which is preliminary data.</text>
</comment>
<evidence type="ECO:0000313" key="2">
    <source>
        <dbReference type="EMBL" id="KAK0462246.1"/>
    </source>
</evidence>